<dbReference type="GO" id="GO:0008153">
    <property type="term" value="P:4-aminobenzoate biosynthetic process"/>
    <property type="evidence" value="ECO:0007669"/>
    <property type="project" value="TreeGrafter"/>
</dbReference>
<dbReference type="Pfam" id="PF01063">
    <property type="entry name" value="Aminotran_4"/>
    <property type="match status" value="1"/>
</dbReference>
<reference evidence="2 3" key="1">
    <citation type="submission" date="2016-04" db="EMBL/GenBank/DDBJ databases">
        <title>Draft genome sequence of Janthinobacterium psychrotolerans sp. nov., isolated from freshwater sediments in Denmark.</title>
        <authorList>
            <person name="Gong X."/>
            <person name="Skrivergaard S."/>
            <person name="Korsgaard B.S."/>
            <person name="Schreiber L."/>
            <person name="Marshall I.P."/>
            <person name="Finster K."/>
            <person name="Schramm A."/>
        </authorList>
    </citation>
    <scope>NUCLEOTIDE SEQUENCE [LARGE SCALE GENOMIC DNA]</scope>
    <source>
        <strain evidence="2 3">S3-2</strain>
    </source>
</reference>
<dbReference type="PANTHER" id="PTHR42743">
    <property type="entry name" value="AMINO-ACID AMINOTRANSFERASE"/>
    <property type="match status" value="1"/>
</dbReference>
<dbReference type="EMBL" id="LOCQ01000055">
    <property type="protein sequence ID" value="OBV39097.1"/>
    <property type="molecule type" value="Genomic_DNA"/>
</dbReference>
<dbReference type="InterPro" id="IPR001544">
    <property type="entry name" value="Aminotrans_IV"/>
</dbReference>
<comment type="similarity">
    <text evidence="1">Belongs to the class-IV pyridoxal-phosphate-dependent aminotransferase family.</text>
</comment>
<dbReference type="STRING" id="1747903.ASR47_1008158"/>
<dbReference type="PATRIC" id="fig|1747903.4.peg.2666"/>
<evidence type="ECO:0000256" key="1">
    <source>
        <dbReference type="ARBA" id="ARBA00009320"/>
    </source>
</evidence>
<dbReference type="GO" id="GO:0008696">
    <property type="term" value="F:4-amino-4-deoxychorismate lyase activity"/>
    <property type="evidence" value="ECO:0007669"/>
    <property type="project" value="TreeGrafter"/>
</dbReference>
<dbReference type="PANTHER" id="PTHR42743:SF2">
    <property type="entry name" value="AMINODEOXYCHORISMATE LYASE"/>
    <property type="match status" value="1"/>
</dbReference>
<dbReference type="InterPro" id="IPR036038">
    <property type="entry name" value="Aminotransferase-like"/>
</dbReference>
<proteinExistence type="inferred from homology"/>
<keyword evidence="2" id="KW-0456">Lyase</keyword>
<keyword evidence="3" id="KW-1185">Reference proteome</keyword>
<sequence length="265" mass="28148">MSVVQLNGVSATIADLAPLAFAGYAHFTAMQVRGGQVRGLDLHLARLRGASLQLFNMALPDDMLRGYLRAALAASPADCSLTLTLYCPAGEFAVAAVPVLPQVLVRTAPPSSGPQGPLRLAAVEHERLLPAIKHVGEIAKTWYLRQAAAQGLDDAAFVDRQGRLSEGTIWNLAFWDGHGVVWPQAAMLGGTMMAMVRRQLAHMQVPQREEEITLAGLSAMQGAVVMNSWTPGVAVHEIGGVSLPPAPELLGLLHRAHQAEALLAP</sequence>
<dbReference type="InterPro" id="IPR043132">
    <property type="entry name" value="BCAT-like_C"/>
</dbReference>
<dbReference type="InterPro" id="IPR050571">
    <property type="entry name" value="Class-IV_PLP-Dep_Aminotrnsfr"/>
</dbReference>
<keyword evidence="2" id="KW-0032">Aminotransferase</keyword>
<dbReference type="SUPFAM" id="SSF56752">
    <property type="entry name" value="D-aminoacid aminotransferase-like PLP-dependent enzymes"/>
    <property type="match status" value="1"/>
</dbReference>
<dbReference type="GO" id="GO:0005829">
    <property type="term" value="C:cytosol"/>
    <property type="evidence" value="ECO:0007669"/>
    <property type="project" value="TreeGrafter"/>
</dbReference>
<organism evidence="2 3">
    <name type="scientific">Janthinobacterium psychrotolerans</name>
    <dbReference type="NCBI Taxonomy" id="1747903"/>
    <lineage>
        <taxon>Bacteria</taxon>
        <taxon>Pseudomonadati</taxon>
        <taxon>Pseudomonadota</taxon>
        <taxon>Betaproteobacteria</taxon>
        <taxon>Burkholderiales</taxon>
        <taxon>Oxalobacteraceae</taxon>
        <taxon>Janthinobacterium</taxon>
    </lineage>
</organism>
<keyword evidence="2" id="KW-0808">Transferase</keyword>
<protein>
    <submittedName>
        <fullName evidence="2">Branched-chain amino acid aminotransferase/4-amino-4-deoxychorismate lyase</fullName>
    </submittedName>
</protein>
<dbReference type="NCBIfam" id="NF006734">
    <property type="entry name" value="PRK09266.1"/>
    <property type="match status" value="1"/>
</dbReference>
<evidence type="ECO:0000313" key="2">
    <source>
        <dbReference type="EMBL" id="OBV39097.1"/>
    </source>
</evidence>
<accession>A0A1A7C020</accession>
<dbReference type="GO" id="GO:0008483">
    <property type="term" value="F:transaminase activity"/>
    <property type="evidence" value="ECO:0007669"/>
    <property type="project" value="UniProtKB-KW"/>
</dbReference>
<dbReference type="AlphaFoldDB" id="A0A1A7C020"/>
<comment type="caution">
    <text evidence="2">The sequence shown here is derived from an EMBL/GenBank/DDBJ whole genome shotgun (WGS) entry which is preliminary data.</text>
</comment>
<dbReference type="RefSeq" id="WP_065308315.1">
    <property type="nucleotide sequence ID" value="NZ_LOCQ01000055.1"/>
</dbReference>
<name>A0A1A7C020_9BURK</name>
<dbReference type="InterPro" id="IPR043131">
    <property type="entry name" value="BCAT-like_N"/>
</dbReference>
<evidence type="ECO:0000313" key="3">
    <source>
        <dbReference type="Proteomes" id="UP000092713"/>
    </source>
</evidence>
<dbReference type="Gene3D" id="3.30.470.10">
    <property type="match status" value="1"/>
</dbReference>
<gene>
    <name evidence="2" type="ORF">ASR47_1008158</name>
</gene>
<dbReference type="Gene3D" id="3.20.10.10">
    <property type="entry name" value="D-amino Acid Aminotransferase, subunit A, domain 2"/>
    <property type="match status" value="1"/>
</dbReference>
<dbReference type="Proteomes" id="UP000092713">
    <property type="component" value="Unassembled WGS sequence"/>
</dbReference>